<dbReference type="InParanoid" id="A0A0H2SHM1"/>
<sequence length="460" mass="51094">MLVGNGLNVPPEVWEDVFKQCVRVYKDGTFGPVFAPQSRIQLLLLVCREWHDIAEKMLYTSISLGSDRVVCDRNGKKKVIYGTDVCKRLCTTLRNNPRLVSLVRELRLGGFLCNEQETKNYIRLLGICKNIESLDIRGCARGFADELKAALAKLDLISLKLSAHSLADMYTGERLLVAPELLSLIQKYPRIETADAFLLSEEWRILMPQRAAMLPQPTMTNAKCLSLRELSINNTHLNSSDIRRLAELAPQVEKLKIMAGPECNSALHLSLQTWSSTLKTLDVSISDKILYLNVNWRSAIPIVSPTLVELRELRISSPSAPPSALACLPKLEKLAYTGEYPDGLELAQVIQGGKIPGLRELEAVFIRSLVMVNSVGDSSEEQSAKVAEEIAQACTLRHVRMRTSPVSKLEEPGSPGSVDNDWPEEDGWDDEDEEGPMESSSSESEAGDEDFQCPHHDGHA</sequence>
<dbReference type="InterPro" id="IPR032675">
    <property type="entry name" value="LRR_dom_sf"/>
</dbReference>
<evidence type="ECO:0000313" key="2">
    <source>
        <dbReference type="EMBL" id="KLO16556.1"/>
    </source>
</evidence>
<protein>
    <recommendedName>
        <fullName evidence="4">F-box domain-containing protein</fullName>
    </recommendedName>
</protein>
<dbReference type="Proteomes" id="UP000053477">
    <property type="component" value="Unassembled WGS sequence"/>
</dbReference>
<organism evidence="2 3">
    <name type="scientific">Schizopora paradoxa</name>
    <dbReference type="NCBI Taxonomy" id="27342"/>
    <lineage>
        <taxon>Eukaryota</taxon>
        <taxon>Fungi</taxon>
        <taxon>Dikarya</taxon>
        <taxon>Basidiomycota</taxon>
        <taxon>Agaricomycotina</taxon>
        <taxon>Agaricomycetes</taxon>
        <taxon>Hymenochaetales</taxon>
        <taxon>Schizoporaceae</taxon>
        <taxon>Schizopora</taxon>
    </lineage>
</organism>
<dbReference type="AlphaFoldDB" id="A0A0H2SHM1"/>
<name>A0A0H2SHM1_9AGAM</name>
<dbReference type="SUPFAM" id="SSF52047">
    <property type="entry name" value="RNI-like"/>
    <property type="match status" value="1"/>
</dbReference>
<dbReference type="EMBL" id="KQ085914">
    <property type="protein sequence ID" value="KLO16556.1"/>
    <property type="molecule type" value="Genomic_DNA"/>
</dbReference>
<accession>A0A0H2SHM1</accession>
<keyword evidence="3" id="KW-1185">Reference proteome</keyword>
<dbReference type="Gene3D" id="3.80.10.10">
    <property type="entry name" value="Ribonuclease Inhibitor"/>
    <property type="match status" value="1"/>
</dbReference>
<feature type="compositionally biased region" description="Acidic residues" evidence="1">
    <location>
        <begin position="421"/>
        <end position="436"/>
    </location>
</feature>
<reference evidence="2 3" key="1">
    <citation type="submission" date="2015-04" db="EMBL/GenBank/DDBJ databases">
        <title>Complete genome sequence of Schizopora paradoxa KUC8140, a cosmopolitan wood degrader in East Asia.</title>
        <authorList>
            <consortium name="DOE Joint Genome Institute"/>
            <person name="Min B."/>
            <person name="Park H."/>
            <person name="Jang Y."/>
            <person name="Kim J.-J."/>
            <person name="Kim K.H."/>
            <person name="Pangilinan J."/>
            <person name="Lipzen A."/>
            <person name="Riley R."/>
            <person name="Grigoriev I.V."/>
            <person name="Spatafora J.W."/>
            <person name="Choi I.-G."/>
        </authorList>
    </citation>
    <scope>NUCLEOTIDE SEQUENCE [LARGE SCALE GENOMIC DNA]</scope>
    <source>
        <strain evidence="2 3">KUC8140</strain>
    </source>
</reference>
<feature type="region of interest" description="Disordered" evidence="1">
    <location>
        <begin position="403"/>
        <end position="460"/>
    </location>
</feature>
<dbReference type="OrthoDB" id="5139510at2759"/>
<proteinExistence type="predicted"/>
<evidence type="ECO:0008006" key="4">
    <source>
        <dbReference type="Google" id="ProtNLM"/>
    </source>
</evidence>
<evidence type="ECO:0000313" key="3">
    <source>
        <dbReference type="Proteomes" id="UP000053477"/>
    </source>
</evidence>
<gene>
    <name evidence="2" type="ORF">SCHPADRAFT_994988</name>
</gene>
<evidence type="ECO:0000256" key="1">
    <source>
        <dbReference type="SAM" id="MobiDB-lite"/>
    </source>
</evidence>